<evidence type="ECO:0000256" key="1">
    <source>
        <dbReference type="SAM" id="Phobius"/>
    </source>
</evidence>
<protein>
    <submittedName>
        <fullName evidence="3">TIGR03943 family protein</fullName>
    </submittedName>
</protein>
<keyword evidence="4" id="KW-1185">Reference proteome</keyword>
<dbReference type="InterPro" id="IPR015402">
    <property type="entry name" value="DUF1980"/>
</dbReference>
<organism evidence="3 4">
    <name type="scientific">Nocardia fusca</name>
    <dbReference type="NCBI Taxonomy" id="941183"/>
    <lineage>
        <taxon>Bacteria</taxon>
        <taxon>Bacillati</taxon>
        <taxon>Actinomycetota</taxon>
        <taxon>Actinomycetes</taxon>
        <taxon>Mycobacteriales</taxon>
        <taxon>Nocardiaceae</taxon>
        <taxon>Nocardia</taxon>
    </lineage>
</organism>
<dbReference type="RefSeq" id="WP_357974943.1">
    <property type="nucleotide sequence ID" value="NZ_JBFAIH010000002.1"/>
</dbReference>
<evidence type="ECO:0000313" key="4">
    <source>
        <dbReference type="Proteomes" id="UP001551658"/>
    </source>
</evidence>
<gene>
    <name evidence="3" type="ORF">AB0H72_07095</name>
</gene>
<sequence length="233" mass="24551">MRREAQNLLLILVGATIVKIALDGSYLRYVKASLQPYLLLSGGVIVLLGLIAIARDVRAGRAMADPHNESSRPYWMLLVPAAVILFLAPPALGTGAVPSAGPELVSATSPRRPLPPLAEGTPTMPLRELAHRAHAAPDTLHGRTISTAGFVLPNEAGNGFDLGQLAIACCAADAQLLILHLDGPLPGGLTEGDWISVTGHITAGRAELATPSWPTMVVDEARRIDPPKITYGY</sequence>
<dbReference type="NCBIfam" id="TIGR03943">
    <property type="entry name" value="TIGR03943 family putative permease subunit"/>
    <property type="match status" value="1"/>
</dbReference>
<accession>A0ABV3F477</accession>
<feature type="transmembrane region" description="Helical" evidence="1">
    <location>
        <begin position="34"/>
        <end position="53"/>
    </location>
</feature>
<dbReference type="EMBL" id="JBFAIH010000002">
    <property type="protein sequence ID" value="MEV0362453.1"/>
    <property type="molecule type" value="Genomic_DNA"/>
</dbReference>
<evidence type="ECO:0000313" key="3">
    <source>
        <dbReference type="EMBL" id="MEV0362453.1"/>
    </source>
</evidence>
<feature type="domain" description="DUF1980" evidence="2">
    <location>
        <begin position="135"/>
        <end position="233"/>
    </location>
</feature>
<dbReference type="Pfam" id="PF21537">
    <property type="entry name" value="DUF1980_C"/>
    <property type="match status" value="1"/>
</dbReference>
<evidence type="ECO:0000259" key="2">
    <source>
        <dbReference type="Pfam" id="PF21537"/>
    </source>
</evidence>
<dbReference type="InterPro" id="IPR048447">
    <property type="entry name" value="DUF1980_C"/>
</dbReference>
<reference evidence="3 4" key="1">
    <citation type="submission" date="2024-06" db="EMBL/GenBank/DDBJ databases">
        <title>The Natural Products Discovery Center: Release of the First 8490 Sequenced Strains for Exploring Actinobacteria Biosynthetic Diversity.</title>
        <authorList>
            <person name="Kalkreuter E."/>
            <person name="Kautsar S.A."/>
            <person name="Yang D."/>
            <person name="Bader C.D."/>
            <person name="Teijaro C.N."/>
            <person name="Fluegel L."/>
            <person name="Davis C.M."/>
            <person name="Simpson J.R."/>
            <person name="Lauterbach L."/>
            <person name="Steele A.D."/>
            <person name="Gui C."/>
            <person name="Meng S."/>
            <person name="Li G."/>
            <person name="Viehrig K."/>
            <person name="Ye F."/>
            <person name="Su P."/>
            <person name="Kiefer A.F."/>
            <person name="Nichols A."/>
            <person name="Cepeda A.J."/>
            <person name="Yan W."/>
            <person name="Fan B."/>
            <person name="Jiang Y."/>
            <person name="Adhikari A."/>
            <person name="Zheng C.-J."/>
            <person name="Schuster L."/>
            <person name="Cowan T.M."/>
            <person name="Smanski M.J."/>
            <person name="Chevrette M.G."/>
            <person name="De Carvalho L.P.S."/>
            <person name="Shen B."/>
        </authorList>
    </citation>
    <scope>NUCLEOTIDE SEQUENCE [LARGE SCALE GENOMIC DNA]</scope>
    <source>
        <strain evidence="3 4">NPDC050671</strain>
    </source>
</reference>
<keyword evidence="1" id="KW-1133">Transmembrane helix</keyword>
<keyword evidence="1" id="KW-0812">Transmembrane</keyword>
<comment type="caution">
    <text evidence="3">The sequence shown here is derived from an EMBL/GenBank/DDBJ whole genome shotgun (WGS) entry which is preliminary data.</text>
</comment>
<keyword evidence="1" id="KW-0472">Membrane</keyword>
<feature type="transmembrane region" description="Helical" evidence="1">
    <location>
        <begin position="74"/>
        <end position="92"/>
    </location>
</feature>
<dbReference type="Proteomes" id="UP001551658">
    <property type="component" value="Unassembled WGS sequence"/>
</dbReference>
<proteinExistence type="predicted"/>
<feature type="transmembrane region" description="Helical" evidence="1">
    <location>
        <begin position="7"/>
        <end position="28"/>
    </location>
</feature>
<name>A0ABV3F477_9NOCA</name>